<protein>
    <submittedName>
        <fullName evidence="4">FecR domain-containing protein</fullName>
    </submittedName>
</protein>
<keyword evidence="1" id="KW-1133">Transmembrane helix</keyword>
<gene>
    <name evidence="4" type="ORF">O0931_01450</name>
</gene>
<dbReference type="Proteomes" id="UP001144341">
    <property type="component" value="Unassembled WGS sequence"/>
</dbReference>
<evidence type="ECO:0000313" key="4">
    <source>
        <dbReference type="EMBL" id="MCZ4221957.1"/>
    </source>
</evidence>
<evidence type="ECO:0000259" key="3">
    <source>
        <dbReference type="Pfam" id="PF16344"/>
    </source>
</evidence>
<feature type="domain" description="Protein FecR C-terminal" evidence="3">
    <location>
        <begin position="313"/>
        <end position="380"/>
    </location>
</feature>
<organism evidence="4 5">
    <name type="scientific">Pedobacter rhodius</name>
    <dbReference type="NCBI Taxonomy" id="3004098"/>
    <lineage>
        <taxon>Bacteria</taxon>
        <taxon>Pseudomonadati</taxon>
        <taxon>Bacteroidota</taxon>
        <taxon>Sphingobacteriia</taxon>
        <taxon>Sphingobacteriales</taxon>
        <taxon>Sphingobacteriaceae</taxon>
        <taxon>Pedobacter</taxon>
    </lineage>
</organism>
<dbReference type="PANTHER" id="PTHR30273:SF2">
    <property type="entry name" value="PROTEIN FECR"/>
    <property type="match status" value="1"/>
</dbReference>
<reference evidence="4" key="1">
    <citation type="submission" date="2022-12" db="EMBL/GenBank/DDBJ databases">
        <title>Genome sequence of SJ11.</title>
        <authorList>
            <person name="Woo H."/>
        </authorList>
    </citation>
    <scope>NUCLEOTIDE SEQUENCE</scope>
    <source>
        <strain evidence="4">SJ11</strain>
    </source>
</reference>
<comment type="caution">
    <text evidence="4">The sequence shown here is derived from an EMBL/GenBank/DDBJ whole genome shotgun (WGS) entry which is preliminary data.</text>
</comment>
<evidence type="ECO:0000313" key="5">
    <source>
        <dbReference type="Proteomes" id="UP001144341"/>
    </source>
</evidence>
<evidence type="ECO:0000256" key="1">
    <source>
        <dbReference type="SAM" id="Phobius"/>
    </source>
</evidence>
<dbReference type="InterPro" id="IPR032508">
    <property type="entry name" value="FecR_C"/>
</dbReference>
<dbReference type="Pfam" id="PF04773">
    <property type="entry name" value="FecR"/>
    <property type="match status" value="1"/>
</dbReference>
<name>A0ABT4KUP2_9SPHI</name>
<keyword evidence="5" id="KW-1185">Reference proteome</keyword>
<feature type="domain" description="FecR protein" evidence="2">
    <location>
        <begin position="176"/>
        <end position="271"/>
    </location>
</feature>
<dbReference type="RefSeq" id="WP_269413788.1">
    <property type="nucleotide sequence ID" value="NZ_JAPWGL010000001.1"/>
</dbReference>
<accession>A0ABT4KUP2</accession>
<sequence length="383" mass="42777">MTEEQYLLLCEKYFRGECSPEELAKIASYQKRQGLNNISFEQQNQAEVRDALFNRVHDSIAQNVSKPVWFRSAAFKVAASLAAALIVFFYFAIRPAKDKVKPAVAKVIKNQINDIPPGSANAILTLANGKSIKLNDQQNGLISQQEHAAISKSGTGIILTAKNTDANESNLAFNKISVPRAGKYNITLSDGTKIWLNASSSLSFPTVFSGQERKVRLTGEAYFEVAKNKKMPFIIDVNGKQEVEVLGTHFNITAFDDDKDITTALLEGSVRVHAKTKQVLIKPGEMVVNNLKDNLSIRKADLDEIMAWKNDMFVFSNENITSVMKKIARWYDVEVSYKGDMANMNIDGNYSRAKGLKSLLKNIELLDKVDFQVKERRVTVIAK</sequence>
<dbReference type="EMBL" id="JAPWGL010000001">
    <property type="protein sequence ID" value="MCZ4221957.1"/>
    <property type="molecule type" value="Genomic_DNA"/>
</dbReference>
<dbReference type="Pfam" id="PF16344">
    <property type="entry name" value="FecR_C"/>
    <property type="match status" value="1"/>
</dbReference>
<dbReference type="Gene3D" id="3.55.50.30">
    <property type="match status" value="1"/>
</dbReference>
<evidence type="ECO:0000259" key="2">
    <source>
        <dbReference type="Pfam" id="PF04773"/>
    </source>
</evidence>
<keyword evidence="1" id="KW-0472">Membrane</keyword>
<feature type="transmembrane region" description="Helical" evidence="1">
    <location>
        <begin position="73"/>
        <end position="93"/>
    </location>
</feature>
<keyword evidence="1" id="KW-0812">Transmembrane</keyword>
<dbReference type="InterPro" id="IPR006860">
    <property type="entry name" value="FecR"/>
</dbReference>
<dbReference type="Gene3D" id="2.60.120.1440">
    <property type="match status" value="1"/>
</dbReference>
<dbReference type="PANTHER" id="PTHR30273">
    <property type="entry name" value="PERIPLASMIC SIGNAL SENSOR AND SIGMA FACTOR ACTIVATOR FECR-RELATED"/>
    <property type="match status" value="1"/>
</dbReference>
<proteinExistence type="predicted"/>
<dbReference type="InterPro" id="IPR012373">
    <property type="entry name" value="Ferrdict_sens_TM"/>
</dbReference>